<proteinExistence type="predicted"/>
<reference evidence="2 3" key="1">
    <citation type="submission" date="2019-02" db="EMBL/GenBank/DDBJ databases">
        <title>Isolation and identification of novel species under the genus Muribaculum.</title>
        <authorList>
            <person name="Miyake S."/>
            <person name="Ding Y."/>
            <person name="Low A."/>
            <person name="Soh M."/>
            <person name="Seedorf H."/>
        </authorList>
    </citation>
    <scope>NUCLEOTIDE SEQUENCE [LARGE SCALE GENOMIC DNA]</scope>
    <source>
        <strain evidence="2 3">TLL-A3</strain>
    </source>
</reference>
<feature type="transmembrane region" description="Helical" evidence="1">
    <location>
        <begin position="48"/>
        <end position="68"/>
    </location>
</feature>
<dbReference type="GeneID" id="82150786"/>
<protein>
    <submittedName>
        <fullName evidence="2">DUF4293 family protein</fullName>
    </submittedName>
</protein>
<evidence type="ECO:0000313" key="3">
    <source>
        <dbReference type="Proteomes" id="UP000297635"/>
    </source>
</evidence>
<evidence type="ECO:0000313" key="2">
    <source>
        <dbReference type="EMBL" id="TGG36821.1"/>
    </source>
</evidence>
<dbReference type="Proteomes" id="UP000297635">
    <property type="component" value="Unassembled WGS sequence"/>
</dbReference>
<feature type="transmembrane region" description="Helical" evidence="1">
    <location>
        <begin position="9"/>
        <end position="28"/>
    </location>
</feature>
<sequence length="144" mass="16208">MQIQRIQTVYIFLSIIAMAVFLIVPYGEIEILSQSPVVTEPLYTMAEYGILIPVCAIIILLLIDMFLYRNLPLQRTVLVVSLMLTLAVIATVCFALFKEARAEGIEANFSVWDILLPIAALLEILGVKGINHDIKLLNSYNRLR</sequence>
<keyword evidence="1" id="KW-1133">Transmembrane helix</keyword>
<dbReference type="Pfam" id="PF14126">
    <property type="entry name" value="DUF4293"/>
    <property type="match status" value="1"/>
</dbReference>
<feature type="transmembrane region" description="Helical" evidence="1">
    <location>
        <begin position="109"/>
        <end position="127"/>
    </location>
</feature>
<accession>A0A4Z0V5U7</accession>
<keyword evidence="1" id="KW-0472">Membrane</keyword>
<keyword evidence="1" id="KW-0812">Transmembrane</keyword>
<dbReference type="EMBL" id="SJSA01000002">
    <property type="protein sequence ID" value="TGG36821.1"/>
    <property type="molecule type" value="Genomic_DNA"/>
</dbReference>
<comment type="caution">
    <text evidence="2">The sequence shown here is derived from an EMBL/GenBank/DDBJ whole genome shotgun (WGS) entry which is preliminary data.</text>
</comment>
<dbReference type="InterPro" id="IPR025635">
    <property type="entry name" value="DUF4293"/>
</dbReference>
<keyword evidence="3" id="KW-1185">Reference proteome</keyword>
<dbReference type="AlphaFoldDB" id="A0A4Z0V5U7"/>
<name>A0A4Z0V5U7_9BACT</name>
<dbReference type="RefSeq" id="WP_135472530.1">
    <property type="nucleotide sequence ID" value="NZ_CASCNC010000026.1"/>
</dbReference>
<organism evidence="2 3">
    <name type="scientific">Duncaniella freteri</name>
    <dbReference type="NCBI Taxonomy" id="2530391"/>
    <lineage>
        <taxon>Bacteria</taxon>
        <taxon>Pseudomonadati</taxon>
        <taxon>Bacteroidota</taxon>
        <taxon>Bacteroidia</taxon>
        <taxon>Bacteroidales</taxon>
        <taxon>Muribaculaceae</taxon>
        <taxon>Duncaniella</taxon>
    </lineage>
</organism>
<feature type="transmembrane region" description="Helical" evidence="1">
    <location>
        <begin position="77"/>
        <end position="97"/>
    </location>
</feature>
<evidence type="ECO:0000256" key="1">
    <source>
        <dbReference type="SAM" id="Phobius"/>
    </source>
</evidence>
<gene>
    <name evidence="2" type="ORF">EZ315_13390</name>
</gene>